<organism evidence="1 2">
    <name type="scientific">Escherichia coli</name>
    <dbReference type="NCBI Taxonomy" id="562"/>
    <lineage>
        <taxon>Bacteria</taxon>
        <taxon>Pseudomonadati</taxon>
        <taxon>Pseudomonadota</taxon>
        <taxon>Gammaproteobacteria</taxon>
        <taxon>Enterobacterales</taxon>
        <taxon>Enterobacteriaceae</taxon>
        <taxon>Escherichia</taxon>
    </lineage>
</organism>
<dbReference type="EMBL" id="JAAGYI010000127">
    <property type="protein sequence ID" value="NEM88683.1"/>
    <property type="molecule type" value="Genomic_DNA"/>
</dbReference>
<comment type="caution">
    <text evidence="1">The sequence shown here is derived from an EMBL/GenBank/DDBJ whole genome shotgun (WGS) entry which is preliminary data.</text>
</comment>
<sequence>MGTDAADAVAARNGYGRGSYSFAGGCAVFCPGWLSAWWRMLRLLLCAVRFPRVMLRCAHFQAH</sequence>
<accession>A0A6D0YB83</accession>
<proteinExistence type="predicted"/>
<protein>
    <submittedName>
        <fullName evidence="1">Uncharacterized protein</fullName>
    </submittedName>
</protein>
<name>A0A6D0YB83_ECOLX</name>
<dbReference type="Proteomes" id="UP000469708">
    <property type="component" value="Unassembled WGS sequence"/>
</dbReference>
<gene>
    <name evidence="1" type="ORF">G3V95_25070</name>
</gene>
<evidence type="ECO:0000313" key="2">
    <source>
        <dbReference type="Proteomes" id="UP000469708"/>
    </source>
</evidence>
<dbReference type="AlphaFoldDB" id="A0A6D0YB83"/>
<reference evidence="1 2" key="1">
    <citation type="submission" date="2020-02" db="EMBL/GenBank/DDBJ databases">
        <authorList>
            <person name="Subbiah M."/>
            <person name="Call D."/>
        </authorList>
    </citation>
    <scope>NUCLEOTIDE SEQUENCE [LARGE SCALE GENOMIC DNA]</scope>
    <source>
        <strain evidence="1 2">8375wC2</strain>
    </source>
</reference>
<dbReference type="RefSeq" id="WP_158155000.1">
    <property type="nucleotide sequence ID" value="NZ_WSGS01000011.1"/>
</dbReference>
<evidence type="ECO:0000313" key="1">
    <source>
        <dbReference type="EMBL" id="NEM88683.1"/>
    </source>
</evidence>